<dbReference type="SUPFAM" id="SSF51445">
    <property type="entry name" value="(Trans)glycosidases"/>
    <property type="match status" value="1"/>
</dbReference>
<evidence type="ECO:0000256" key="1">
    <source>
        <dbReference type="ARBA" id="ARBA00008061"/>
    </source>
</evidence>
<accession>A0A2W4UPE7</accession>
<proteinExistence type="inferred from homology"/>
<comment type="caution">
    <text evidence="5">The sequence shown here is derived from an EMBL/GenBank/DDBJ whole genome shotgun (WGS) entry which is preliminary data.</text>
</comment>
<dbReference type="CDD" id="cd11326">
    <property type="entry name" value="AmyAc_Glg_debranch"/>
    <property type="match status" value="1"/>
</dbReference>
<dbReference type="InterPro" id="IPR013783">
    <property type="entry name" value="Ig-like_fold"/>
</dbReference>
<dbReference type="Pfam" id="PF02922">
    <property type="entry name" value="CBM_48"/>
    <property type="match status" value="1"/>
</dbReference>
<dbReference type="InterPro" id="IPR006047">
    <property type="entry name" value="GH13_cat_dom"/>
</dbReference>
<dbReference type="PANTHER" id="PTHR43002">
    <property type="entry name" value="GLYCOGEN DEBRANCHING ENZYME"/>
    <property type="match status" value="1"/>
</dbReference>
<dbReference type="Proteomes" id="UP000249354">
    <property type="component" value="Unassembled WGS sequence"/>
</dbReference>
<reference evidence="5 6" key="2">
    <citation type="submission" date="2018-06" db="EMBL/GenBank/DDBJ databases">
        <title>Metagenomic assembly of (sub)arctic Cyanobacteria and their associated microbiome from non-axenic cultures.</title>
        <authorList>
            <person name="Baurain D."/>
        </authorList>
    </citation>
    <scope>NUCLEOTIDE SEQUENCE [LARGE SCALE GENOMIC DNA]</scope>
    <source>
        <strain evidence="5">ULC129bin1</strain>
    </source>
</reference>
<name>A0A2W4UPE7_9CYAN</name>
<dbReference type="InterPro" id="IPR004193">
    <property type="entry name" value="Glyco_hydro_13_N"/>
</dbReference>
<dbReference type="Pfam" id="PF00128">
    <property type="entry name" value="Alpha-amylase"/>
    <property type="match status" value="1"/>
</dbReference>
<dbReference type="EMBL" id="QBMC01000011">
    <property type="protein sequence ID" value="PZO22302.1"/>
    <property type="molecule type" value="Genomic_DNA"/>
</dbReference>
<gene>
    <name evidence="5" type="primary">glgX</name>
    <name evidence="5" type="ORF">DCF25_03045</name>
</gene>
<evidence type="ECO:0000259" key="4">
    <source>
        <dbReference type="SMART" id="SM00642"/>
    </source>
</evidence>
<dbReference type="InterPro" id="IPR013780">
    <property type="entry name" value="Glyco_hydro_b"/>
</dbReference>
<organism evidence="5 6">
    <name type="scientific">Leptolyngbya foveolarum</name>
    <dbReference type="NCBI Taxonomy" id="47253"/>
    <lineage>
        <taxon>Bacteria</taxon>
        <taxon>Bacillati</taxon>
        <taxon>Cyanobacteriota</taxon>
        <taxon>Cyanophyceae</taxon>
        <taxon>Leptolyngbyales</taxon>
        <taxon>Leptolyngbyaceae</taxon>
        <taxon>Leptolyngbya group</taxon>
        <taxon>Leptolyngbya</taxon>
    </lineage>
</organism>
<keyword evidence="2" id="KW-0378">Hydrolase</keyword>
<dbReference type="SUPFAM" id="SSF81296">
    <property type="entry name" value="E set domains"/>
    <property type="match status" value="1"/>
</dbReference>
<dbReference type="InterPro" id="IPR014756">
    <property type="entry name" value="Ig_E-set"/>
</dbReference>
<dbReference type="InterPro" id="IPR044505">
    <property type="entry name" value="GlgX_Isoamylase_N_E_set"/>
</dbReference>
<protein>
    <submittedName>
        <fullName evidence="5">Glycogen debranching enzyme GlgX</fullName>
    </submittedName>
</protein>
<dbReference type="AlphaFoldDB" id="A0A2W4UPE7"/>
<dbReference type="NCBIfam" id="TIGR02100">
    <property type="entry name" value="glgX_debranch"/>
    <property type="match status" value="1"/>
</dbReference>
<evidence type="ECO:0000313" key="6">
    <source>
        <dbReference type="Proteomes" id="UP000249354"/>
    </source>
</evidence>
<evidence type="ECO:0000256" key="2">
    <source>
        <dbReference type="ARBA" id="ARBA00022801"/>
    </source>
</evidence>
<dbReference type="CDD" id="cd02856">
    <property type="entry name" value="E_set_GDE_Isoamylase_N"/>
    <property type="match status" value="1"/>
</dbReference>
<sequence>MTVEVWPGRAHPLGATWDGEGTNFALFSENATGVILCLFDEGGQETQVRLPKVTNYVWHGYLPGIRPDQRYGYRVEGPYKPKEGHRFNPNKLLIDPYAKAIDGDICFAPELFSFPMDHFGDRDRDLDFSETDNREFMPKAVVIDATFNWEGDQAPDIPWDRTIIYEVHVRGFTHEHPSIPTELRGSYAGMGHPEAIAHLKNLGITAVELLPVHHYNVYPGHLVTTGLHNYWGYDSLGYFAPHAGYSASGPKGIQSGQQVREFKEMVKALHAAGIEVILDVVYNHTGEGNHLGPTFSLRGIDNAAYYRLIETSPRYYMDFTGCGNSLNVRHPQVLKLIMDSLRYWVQEMHVDGFRFDLASALARELYEVDRLSSFFDIIHQDPILSTTKLIAEPWDLGEGGYQVGNFPLLWSEWNGEYRDTLRDFWRGERYSLADFAFRFTGSSDLYKDDGRLPHASINFITAHDGFTMNDLVSYNEKHNEANGEGNRDGESYNRSWNCGAEGQTDNVEILELRSQQRRNFLTTLMLSQGVPMMLGGDEMGRTTQGNNNTYCQDSELSWFDWELNSADQSLLNFTQQLIKFRQDHPIFSRHQWFFGREIHGSGVEDIGWFHPDGRPINDREWHSSSTNAVSIFLNGAEIPNLNQKGERIFDDSFLLLFNPSKSDLSFAIPKAVKTQHWQVIIDTQTTEGFVKSGEIYGHERPVEAGGRSLLVLECSHCFSMTEFNQANSGE</sequence>
<feature type="domain" description="Glycosyl hydrolase family 13 catalytic" evidence="4">
    <location>
        <begin position="166"/>
        <end position="581"/>
    </location>
</feature>
<reference evidence="6" key="1">
    <citation type="submission" date="2018-04" db="EMBL/GenBank/DDBJ databases">
        <authorList>
            <person name="Cornet L."/>
        </authorList>
    </citation>
    <scope>NUCLEOTIDE SEQUENCE [LARGE SCALE GENOMIC DNA]</scope>
</reference>
<dbReference type="SMART" id="SM00642">
    <property type="entry name" value="Aamy"/>
    <property type="match status" value="1"/>
</dbReference>
<dbReference type="InterPro" id="IPR017853">
    <property type="entry name" value="GH"/>
</dbReference>
<evidence type="ECO:0000313" key="5">
    <source>
        <dbReference type="EMBL" id="PZO22302.1"/>
    </source>
</evidence>
<dbReference type="GO" id="GO:0004135">
    <property type="term" value="F:amylo-alpha-1,6-glucosidase activity"/>
    <property type="evidence" value="ECO:0007669"/>
    <property type="project" value="InterPro"/>
</dbReference>
<evidence type="ECO:0000256" key="3">
    <source>
        <dbReference type="ARBA" id="ARBA00023295"/>
    </source>
</evidence>
<dbReference type="Gene3D" id="2.60.40.10">
    <property type="entry name" value="Immunoglobulins"/>
    <property type="match status" value="1"/>
</dbReference>
<comment type="similarity">
    <text evidence="1">Belongs to the glycosyl hydrolase 13 family.</text>
</comment>
<dbReference type="SUPFAM" id="SSF51011">
    <property type="entry name" value="Glycosyl hydrolase domain"/>
    <property type="match status" value="1"/>
</dbReference>
<dbReference type="GO" id="GO:0005980">
    <property type="term" value="P:glycogen catabolic process"/>
    <property type="evidence" value="ECO:0007669"/>
    <property type="project" value="InterPro"/>
</dbReference>
<dbReference type="InterPro" id="IPR011837">
    <property type="entry name" value="Glycogen_debranch_GlgX"/>
</dbReference>
<keyword evidence="3" id="KW-0326">Glycosidase</keyword>
<dbReference type="Gene3D" id="2.60.40.1180">
    <property type="entry name" value="Golgi alpha-mannosidase II"/>
    <property type="match status" value="1"/>
</dbReference>
<dbReference type="Gene3D" id="3.20.20.80">
    <property type="entry name" value="Glycosidases"/>
    <property type="match status" value="1"/>
</dbReference>